<dbReference type="CDD" id="cd04301">
    <property type="entry name" value="NAT_SF"/>
    <property type="match status" value="1"/>
</dbReference>
<gene>
    <name evidence="3" type="primary">GNA1_4</name>
    <name evidence="3" type="ORF">K7432_015687</name>
</gene>
<evidence type="ECO:0000313" key="4">
    <source>
        <dbReference type="Proteomes" id="UP001479436"/>
    </source>
</evidence>
<dbReference type="InterPro" id="IPR016181">
    <property type="entry name" value="Acyl_CoA_acyltransferase"/>
</dbReference>
<dbReference type="PANTHER" id="PTHR13355">
    <property type="entry name" value="GLUCOSAMINE 6-PHOSPHATE N-ACETYLTRANSFERASE"/>
    <property type="match status" value="1"/>
</dbReference>
<reference evidence="3 4" key="1">
    <citation type="submission" date="2023-04" db="EMBL/GenBank/DDBJ databases">
        <title>Genome of Basidiobolus ranarum AG-B5.</title>
        <authorList>
            <person name="Stajich J.E."/>
            <person name="Carter-House D."/>
            <person name="Gryganskyi A."/>
        </authorList>
    </citation>
    <scope>NUCLEOTIDE SEQUENCE [LARGE SCALE GENOMIC DNA]</scope>
    <source>
        <strain evidence="3 4">AG-B5</strain>
    </source>
</reference>
<evidence type="ECO:0000313" key="3">
    <source>
        <dbReference type="EMBL" id="KAK9760364.1"/>
    </source>
</evidence>
<dbReference type="Gene3D" id="3.40.630.30">
    <property type="match status" value="1"/>
</dbReference>
<protein>
    <recommendedName>
        <fullName evidence="1">Glucosamine 6-phosphate N-acetyltransferase</fullName>
        <ecNumber evidence="1">2.3.1.4</ecNumber>
    </recommendedName>
</protein>
<comment type="caution">
    <text evidence="3">The sequence shown here is derived from an EMBL/GenBank/DDBJ whole genome shotgun (WGS) entry which is preliminary data.</text>
</comment>
<dbReference type="PROSITE" id="PS51186">
    <property type="entry name" value="GNAT"/>
    <property type="match status" value="1"/>
</dbReference>
<name>A0ABR2WFV6_9FUNG</name>
<dbReference type="Pfam" id="PF00583">
    <property type="entry name" value="Acetyltransf_1"/>
    <property type="match status" value="1"/>
</dbReference>
<comment type="similarity">
    <text evidence="1">Belongs to the acetyltransferase family. GNA1 subfamily.</text>
</comment>
<dbReference type="PANTHER" id="PTHR13355:SF11">
    <property type="entry name" value="GLUCOSAMINE 6-PHOSPHATE N-ACETYLTRANSFERASE"/>
    <property type="match status" value="1"/>
</dbReference>
<evidence type="ECO:0000259" key="2">
    <source>
        <dbReference type="PROSITE" id="PS51186"/>
    </source>
</evidence>
<dbReference type="SUPFAM" id="SSF55729">
    <property type="entry name" value="Acyl-CoA N-acyltransferases (Nat)"/>
    <property type="match status" value="1"/>
</dbReference>
<organism evidence="3 4">
    <name type="scientific">Basidiobolus ranarum</name>
    <dbReference type="NCBI Taxonomy" id="34480"/>
    <lineage>
        <taxon>Eukaryota</taxon>
        <taxon>Fungi</taxon>
        <taxon>Fungi incertae sedis</taxon>
        <taxon>Zoopagomycota</taxon>
        <taxon>Entomophthoromycotina</taxon>
        <taxon>Basidiobolomycetes</taxon>
        <taxon>Basidiobolales</taxon>
        <taxon>Basidiobolaceae</taxon>
        <taxon>Basidiobolus</taxon>
    </lineage>
</organism>
<dbReference type="InterPro" id="IPR000182">
    <property type="entry name" value="GNAT_dom"/>
</dbReference>
<keyword evidence="1 3" id="KW-0808">Transferase</keyword>
<comment type="catalytic activity">
    <reaction evidence="1">
        <text>D-glucosamine 6-phosphate + acetyl-CoA = N-acetyl-D-glucosamine 6-phosphate + CoA + H(+)</text>
        <dbReference type="Rhea" id="RHEA:10292"/>
        <dbReference type="ChEBI" id="CHEBI:15378"/>
        <dbReference type="ChEBI" id="CHEBI:57287"/>
        <dbReference type="ChEBI" id="CHEBI:57288"/>
        <dbReference type="ChEBI" id="CHEBI:57513"/>
        <dbReference type="ChEBI" id="CHEBI:58725"/>
        <dbReference type="EC" id="2.3.1.4"/>
    </reaction>
</comment>
<feature type="domain" description="N-acetyltransferase" evidence="2">
    <location>
        <begin position="23"/>
        <end position="174"/>
    </location>
</feature>
<keyword evidence="1 3" id="KW-0012">Acyltransferase</keyword>
<dbReference type="EC" id="2.3.1.4" evidence="1"/>
<accession>A0ABR2WFV6</accession>
<sequence length="174" mass="20190">MPSPIFSTSLISKEIQAKLPEGYIIRPLQIDDYEKGFLDTLSQLTVVGDYGKDKFIERFEYMKKHNHEYFTIVIENTKEKRIFAAGTVFIERKFIRGAGLVGHIEDIVVHKDARGLSFGKWIILQLKHIGAKVGCYKIILDCSKDNIPFYEKCGFDHKEYEMVWYCKDTVKAKL</sequence>
<evidence type="ECO:0000256" key="1">
    <source>
        <dbReference type="RuleBase" id="RU365086"/>
    </source>
</evidence>
<keyword evidence="4" id="KW-1185">Reference proteome</keyword>
<proteinExistence type="inferred from homology"/>
<dbReference type="InterPro" id="IPR039143">
    <property type="entry name" value="GNPNAT1-like"/>
</dbReference>
<dbReference type="Proteomes" id="UP001479436">
    <property type="component" value="Unassembled WGS sequence"/>
</dbReference>
<dbReference type="GO" id="GO:0004343">
    <property type="term" value="F:glucosamine 6-phosphate N-acetyltransferase activity"/>
    <property type="evidence" value="ECO:0007669"/>
    <property type="project" value="UniProtKB-EC"/>
</dbReference>
<dbReference type="EMBL" id="JASJQH010002222">
    <property type="protein sequence ID" value="KAK9760364.1"/>
    <property type="molecule type" value="Genomic_DNA"/>
</dbReference>
<comment type="pathway">
    <text evidence="1">Nucleotide-sugar biosynthesis; UDP-N-acetyl-alpha-D-glucosamine biosynthesis; N-acetyl-alpha-D-glucosamine 1-phosphate from alpha-D-glucosamine 6-phosphate (route I): step 1/2.</text>
</comment>